<gene>
    <name evidence="14" type="primary">aroK</name>
    <name evidence="16" type="ORF">FEJ81_22145</name>
</gene>
<evidence type="ECO:0000313" key="17">
    <source>
        <dbReference type="Proteomes" id="UP000302218"/>
    </source>
</evidence>
<evidence type="ECO:0000256" key="14">
    <source>
        <dbReference type="HAMAP-Rule" id="MF_00370"/>
    </source>
</evidence>
<dbReference type="InterPro" id="IPR014721">
    <property type="entry name" value="Ribsml_uS5_D2-typ_fold_subgr"/>
</dbReference>
<evidence type="ECO:0000256" key="7">
    <source>
        <dbReference type="ARBA" id="ARBA00022605"/>
    </source>
</evidence>
<keyword evidence="16" id="KW-0614">Plasmid</keyword>
<dbReference type="OrthoDB" id="9602at2157"/>
<dbReference type="GO" id="GO:0005524">
    <property type="term" value="F:ATP binding"/>
    <property type="evidence" value="ECO:0007669"/>
    <property type="project" value="UniProtKB-UniRule"/>
</dbReference>
<evidence type="ECO:0000256" key="4">
    <source>
        <dbReference type="ARBA" id="ARBA00012154"/>
    </source>
</evidence>
<keyword evidence="12 14" id="KW-0057">Aromatic amino acid biosynthesis</keyword>
<dbReference type="InterPro" id="IPR006204">
    <property type="entry name" value="GHMP_kinase_N_dom"/>
</dbReference>
<dbReference type="InterPro" id="IPR010189">
    <property type="entry name" value="SK_arc"/>
</dbReference>
<dbReference type="AlphaFoldDB" id="A0A4P8WMZ2"/>
<dbReference type="HAMAP" id="MF_00370">
    <property type="entry name" value="Shik_kinase_arch"/>
    <property type="match status" value="1"/>
</dbReference>
<dbReference type="Gene3D" id="3.30.230.10">
    <property type="match status" value="1"/>
</dbReference>
<keyword evidence="6 14" id="KW-0963">Cytoplasm</keyword>
<dbReference type="Proteomes" id="UP000302218">
    <property type="component" value="Plasmid pNVE414"/>
</dbReference>
<sequence>MKGHAAAPAAGTILCAFATGYGAAFGIDKYGTATVELDDSGDIYGEVADKPDMDTRLIERCVERCVERFGDNEGGVVRTDSDIPMAAGLKSSSVVANAAVLATLDALDVSIIDTTDQNAMYSDGGQRLISGQDGTVDDLEQDGQAVSLLTATRIGVEAARDANVTTTGAFDDATASMFGGVTVTDNLEDELITRDTVDWDVLVWTPPKQAFSSEVDHDRCKQLAPLADEILDLVSREKYQDAMMINGFGFCSALRFTCEPIVEALPATKGVSLSGSGPSFVAVGKRDDLEEVKEKWELREGSVWFTKTVERGAHILDSA</sequence>
<evidence type="ECO:0000256" key="2">
    <source>
        <dbReference type="ARBA" id="ARBA00004842"/>
    </source>
</evidence>
<dbReference type="GO" id="GO:0004765">
    <property type="term" value="F:shikimate kinase activity"/>
    <property type="evidence" value="ECO:0007669"/>
    <property type="project" value="UniProtKB-UniRule"/>
</dbReference>
<dbReference type="GO" id="GO:0009073">
    <property type="term" value="P:aromatic amino acid family biosynthetic process"/>
    <property type="evidence" value="ECO:0007669"/>
    <property type="project" value="UniProtKB-KW"/>
</dbReference>
<keyword evidence="11 14" id="KW-0067">ATP-binding</keyword>
<evidence type="ECO:0000256" key="10">
    <source>
        <dbReference type="ARBA" id="ARBA00022777"/>
    </source>
</evidence>
<dbReference type="RefSeq" id="WP_138247367.1">
    <property type="nucleotide sequence ID" value="NZ_CP040332.1"/>
</dbReference>
<comment type="subcellular location">
    <subcellularLocation>
        <location evidence="1 14">Cytoplasm</location>
    </subcellularLocation>
</comment>
<evidence type="ECO:0000256" key="11">
    <source>
        <dbReference type="ARBA" id="ARBA00022840"/>
    </source>
</evidence>
<evidence type="ECO:0000256" key="1">
    <source>
        <dbReference type="ARBA" id="ARBA00004496"/>
    </source>
</evidence>
<dbReference type="InterPro" id="IPR020568">
    <property type="entry name" value="Ribosomal_Su5_D2-typ_SF"/>
</dbReference>
<comment type="pathway">
    <text evidence="2 14">Metabolic intermediate biosynthesis; chorismate biosynthesis; chorismate from D-erythrose 4-phosphate and phosphoenolpyruvate: step 5/7.</text>
</comment>
<dbReference type="SUPFAM" id="SSF54211">
    <property type="entry name" value="Ribosomal protein S5 domain 2-like"/>
    <property type="match status" value="1"/>
</dbReference>
<comment type="caution">
    <text evidence="14">Lacks conserved residue(s) required for the propagation of feature annotation.</text>
</comment>
<evidence type="ECO:0000256" key="6">
    <source>
        <dbReference type="ARBA" id="ARBA00022490"/>
    </source>
</evidence>
<evidence type="ECO:0000256" key="5">
    <source>
        <dbReference type="ARBA" id="ARBA00013853"/>
    </source>
</evidence>
<proteinExistence type="inferred from homology"/>
<keyword evidence="7 14" id="KW-0028">Amino-acid biosynthesis</keyword>
<dbReference type="UniPathway" id="UPA00053">
    <property type="reaction ID" value="UER00088"/>
</dbReference>
<evidence type="ECO:0000256" key="3">
    <source>
        <dbReference type="ARBA" id="ARBA00010202"/>
    </source>
</evidence>
<keyword evidence="10 14" id="KW-0418">Kinase</keyword>
<comment type="similarity">
    <text evidence="3 14">Belongs to the GHMP kinase family. Archaeal shikimate kinase subfamily.</text>
</comment>
<evidence type="ECO:0000256" key="12">
    <source>
        <dbReference type="ARBA" id="ARBA00023141"/>
    </source>
</evidence>
<evidence type="ECO:0000259" key="15">
    <source>
        <dbReference type="Pfam" id="PF00288"/>
    </source>
</evidence>
<evidence type="ECO:0000313" key="16">
    <source>
        <dbReference type="EMBL" id="QCS44978.1"/>
    </source>
</evidence>
<dbReference type="GO" id="GO:0005737">
    <property type="term" value="C:cytoplasm"/>
    <property type="evidence" value="ECO:0007669"/>
    <property type="project" value="UniProtKB-SubCell"/>
</dbReference>
<keyword evidence="9 14" id="KW-0547">Nucleotide-binding</keyword>
<dbReference type="GO" id="GO:0009423">
    <property type="term" value="P:chorismate biosynthetic process"/>
    <property type="evidence" value="ECO:0007669"/>
    <property type="project" value="UniProtKB-UniRule"/>
</dbReference>
<dbReference type="GeneID" id="40268035"/>
<evidence type="ECO:0000256" key="8">
    <source>
        <dbReference type="ARBA" id="ARBA00022679"/>
    </source>
</evidence>
<dbReference type="EMBL" id="CP040332">
    <property type="protein sequence ID" value="QCS44978.1"/>
    <property type="molecule type" value="Genomic_DNA"/>
</dbReference>
<dbReference type="PANTHER" id="PTHR20861:SF3">
    <property type="entry name" value="SHIKIMATE KINASE"/>
    <property type="match status" value="1"/>
</dbReference>
<organism evidence="16 17">
    <name type="scientific">Natrinema versiforme</name>
    <dbReference type="NCBI Taxonomy" id="88724"/>
    <lineage>
        <taxon>Archaea</taxon>
        <taxon>Methanobacteriati</taxon>
        <taxon>Methanobacteriota</taxon>
        <taxon>Stenosarchaea group</taxon>
        <taxon>Halobacteria</taxon>
        <taxon>Halobacteriales</taxon>
        <taxon>Natrialbaceae</taxon>
        <taxon>Natrinema</taxon>
    </lineage>
</organism>
<name>A0A4P8WMZ2_9EURY</name>
<dbReference type="PIRSF" id="PIRSF005758">
    <property type="entry name" value="Shikimt_kin_arch"/>
    <property type="match status" value="1"/>
</dbReference>
<evidence type="ECO:0000256" key="9">
    <source>
        <dbReference type="ARBA" id="ARBA00022741"/>
    </source>
</evidence>
<evidence type="ECO:0000256" key="13">
    <source>
        <dbReference type="ARBA" id="ARBA00048567"/>
    </source>
</evidence>
<keyword evidence="8 14" id="KW-0808">Transferase</keyword>
<dbReference type="PANTHER" id="PTHR20861">
    <property type="entry name" value="HOMOSERINE/4-DIPHOSPHOCYTIDYL-2-C-METHYL-D-ERYTHRITOL KINASE"/>
    <property type="match status" value="1"/>
</dbReference>
<comment type="catalytic activity">
    <reaction evidence="13 14">
        <text>shikimate + ATP = 3-phosphoshikimate + ADP + H(+)</text>
        <dbReference type="Rhea" id="RHEA:13121"/>
        <dbReference type="ChEBI" id="CHEBI:15378"/>
        <dbReference type="ChEBI" id="CHEBI:30616"/>
        <dbReference type="ChEBI" id="CHEBI:36208"/>
        <dbReference type="ChEBI" id="CHEBI:145989"/>
        <dbReference type="ChEBI" id="CHEBI:456216"/>
        <dbReference type="EC" id="2.7.1.71"/>
    </reaction>
</comment>
<dbReference type="KEGG" id="nvr:FEJ81_22145"/>
<accession>A0A4P8WMZ2</accession>
<protein>
    <recommendedName>
        <fullName evidence="5 14">Shikimate kinase</fullName>
        <shortName evidence="14">SK</shortName>
        <ecNumber evidence="4 14">2.7.1.71</ecNumber>
    </recommendedName>
</protein>
<dbReference type="GO" id="GO:0008652">
    <property type="term" value="P:amino acid biosynthetic process"/>
    <property type="evidence" value="ECO:0007669"/>
    <property type="project" value="UniProtKB-KW"/>
</dbReference>
<dbReference type="EC" id="2.7.1.71" evidence="4 14"/>
<dbReference type="NCBIfam" id="TIGR01920">
    <property type="entry name" value="Shik_kin_archae"/>
    <property type="match status" value="1"/>
</dbReference>
<feature type="domain" description="GHMP kinase N-terminal" evidence="15">
    <location>
        <begin position="57"/>
        <end position="111"/>
    </location>
</feature>
<reference evidence="17" key="1">
    <citation type="submission" date="2019-05" db="EMBL/GenBank/DDBJ databases">
        <title>Genome sequence and methylation pattern of the halophilic Archaeon Natrinema versiforme BOL5-4.</title>
        <authorList>
            <person name="DasSarma P."/>
            <person name="Anton B.P."/>
            <person name="DasSarma S.L."/>
            <person name="Martinez F.L."/>
            <person name="Guzman D."/>
            <person name="Roberts R.J."/>
            <person name="DasSarma S."/>
        </authorList>
    </citation>
    <scope>NUCLEOTIDE SEQUENCE [LARGE SCALE GENOMIC DNA]</scope>
    <source>
        <strain evidence="17">BOL5-4</strain>
        <plasmid evidence="17">pnve414</plasmid>
    </source>
</reference>
<dbReference type="Pfam" id="PF00288">
    <property type="entry name" value="GHMP_kinases_N"/>
    <property type="match status" value="1"/>
</dbReference>
<geneLocation type="plasmid" evidence="17">
    <name>pnve414</name>
</geneLocation>